<dbReference type="GeneID" id="109528134"/>
<name>A0A3Q2YW35_HIPCM</name>
<keyword evidence="3 9" id="KW-1133">Transmembrane helix</keyword>
<keyword evidence="7" id="KW-0807">Transducer</keyword>
<dbReference type="InterPro" id="IPR000276">
    <property type="entry name" value="GPCR_Rhodpsn"/>
</dbReference>
<dbReference type="GeneTree" id="ENSGT00940000173692"/>
<evidence type="ECO:0000256" key="7">
    <source>
        <dbReference type="ARBA" id="ARBA00023224"/>
    </source>
</evidence>
<evidence type="ECO:0000256" key="2">
    <source>
        <dbReference type="ARBA" id="ARBA00022692"/>
    </source>
</evidence>
<dbReference type="GO" id="GO:0004930">
    <property type="term" value="F:G protein-coupled receptor activity"/>
    <property type="evidence" value="ECO:0007669"/>
    <property type="project" value="UniProtKB-KW"/>
</dbReference>
<keyword evidence="12" id="KW-1185">Reference proteome</keyword>
<evidence type="ECO:0000256" key="8">
    <source>
        <dbReference type="SAM" id="MobiDB-lite"/>
    </source>
</evidence>
<evidence type="ECO:0000256" key="1">
    <source>
        <dbReference type="ARBA" id="ARBA00004141"/>
    </source>
</evidence>
<evidence type="ECO:0000256" key="4">
    <source>
        <dbReference type="ARBA" id="ARBA00023040"/>
    </source>
</evidence>
<organism evidence="11 12">
    <name type="scientific">Hippocampus comes</name>
    <name type="common">Tiger tail seahorse</name>
    <dbReference type="NCBI Taxonomy" id="109280"/>
    <lineage>
        <taxon>Eukaryota</taxon>
        <taxon>Metazoa</taxon>
        <taxon>Chordata</taxon>
        <taxon>Craniata</taxon>
        <taxon>Vertebrata</taxon>
        <taxon>Euteleostomi</taxon>
        <taxon>Actinopterygii</taxon>
        <taxon>Neopterygii</taxon>
        <taxon>Teleostei</taxon>
        <taxon>Neoteleostei</taxon>
        <taxon>Acanthomorphata</taxon>
        <taxon>Syngnathiaria</taxon>
        <taxon>Syngnathiformes</taxon>
        <taxon>Syngnathoidei</taxon>
        <taxon>Syngnathidae</taxon>
        <taxon>Hippocampus</taxon>
    </lineage>
</organism>
<keyword evidence="6" id="KW-0675">Receptor</keyword>
<keyword evidence="5 9" id="KW-0472">Membrane</keyword>
<dbReference type="Ensembl" id="ENSHCOT00000014969.1">
    <property type="protein sequence ID" value="ENSHCOP00000023092.1"/>
    <property type="gene ID" value="ENSHCOG00000011319.1"/>
</dbReference>
<evidence type="ECO:0000256" key="5">
    <source>
        <dbReference type="ARBA" id="ARBA00023136"/>
    </source>
</evidence>
<dbReference type="InterPro" id="IPR017452">
    <property type="entry name" value="GPCR_Rhodpsn_7TM"/>
</dbReference>
<reference evidence="11" key="1">
    <citation type="submission" date="2025-08" db="UniProtKB">
        <authorList>
            <consortium name="Ensembl"/>
        </authorList>
    </citation>
    <scope>IDENTIFICATION</scope>
</reference>
<dbReference type="Proteomes" id="UP000264820">
    <property type="component" value="Unplaced"/>
</dbReference>
<feature type="region of interest" description="Disordered" evidence="8">
    <location>
        <begin position="354"/>
        <end position="375"/>
    </location>
</feature>
<dbReference type="Pfam" id="PF00001">
    <property type="entry name" value="7tm_1"/>
    <property type="match status" value="1"/>
</dbReference>
<dbReference type="OMA" id="DWFQHSC"/>
<keyword evidence="4" id="KW-0297">G-protein coupled receptor</keyword>
<dbReference type="SUPFAM" id="SSF81321">
    <property type="entry name" value="Family A G protein-coupled receptor-like"/>
    <property type="match status" value="1"/>
</dbReference>
<keyword evidence="2 9" id="KW-0812">Transmembrane</keyword>
<evidence type="ECO:0000313" key="12">
    <source>
        <dbReference type="Proteomes" id="UP000264820"/>
    </source>
</evidence>
<feature type="domain" description="G-protein coupled receptors family 1 profile" evidence="10">
    <location>
        <begin position="42"/>
        <end position="289"/>
    </location>
</feature>
<dbReference type="Gene3D" id="1.20.1070.10">
    <property type="entry name" value="Rhodopsin 7-helix transmembrane proteins"/>
    <property type="match status" value="1"/>
</dbReference>
<evidence type="ECO:0000313" key="11">
    <source>
        <dbReference type="Ensembl" id="ENSHCOP00000023092.1"/>
    </source>
</evidence>
<proteinExistence type="predicted"/>
<evidence type="ECO:0000256" key="6">
    <source>
        <dbReference type="ARBA" id="ARBA00023170"/>
    </source>
</evidence>
<feature type="transmembrane region" description="Helical" evidence="9">
    <location>
        <begin position="64"/>
        <end position="87"/>
    </location>
</feature>
<dbReference type="PRINTS" id="PR00237">
    <property type="entry name" value="GPCRRHODOPSN"/>
</dbReference>
<comment type="subcellular location">
    <subcellularLocation>
        <location evidence="1">Membrane</location>
        <topology evidence="1">Multi-pass membrane protein</topology>
    </subcellularLocation>
</comment>
<dbReference type="RefSeq" id="XP_019745999.1">
    <property type="nucleotide sequence ID" value="XM_019890440.1"/>
</dbReference>
<accession>A0A3Q2YW35</accession>
<dbReference type="PROSITE" id="PS50262">
    <property type="entry name" value="G_PROTEIN_RECEP_F1_2"/>
    <property type="match status" value="1"/>
</dbReference>
<evidence type="ECO:0000256" key="3">
    <source>
        <dbReference type="ARBA" id="ARBA00022989"/>
    </source>
</evidence>
<feature type="transmembrane region" description="Helical" evidence="9">
    <location>
        <begin position="197"/>
        <end position="215"/>
    </location>
</feature>
<feature type="transmembrane region" description="Helical" evidence="9">
    <location>
        <begin position="236"/>
        <end position="256"/>
    </location>
</feature>
<feature type="transmembrane region" description="Helical" evidence="9">
    <location>
        <begin position="27"/>
        <end position="52"/>
    </location>
</feature>
<protein>
    <submittedName>
        <fullName evidence="11">Probable G-protein coupled receptor 151</fullName>
    </submittedName>
</protein>
<dbReference type="PANTHER" id="PTHR45695">
    <property type="entry name" value="LEUCOKININ RECEPTOR-RELATED"/>
    <property type="match status" value="1"/>
</dbReference>
<dbReference type="GO" id="GO:0005886">
    <property type="term" value="C:plasma membrane"/>
    <property type="evidence" value="ECO:0007669"/>
    <property type="project" value="TreeGrafter"/>
</dbReference>
<dbReference type="PANTHER" id="PTHR45695:SF21">
    <property type="entry name" value="G-PROTEIN COUPLED RECEPTOR 151-RELATED"/>
    <property type="match status" value="1"/>
</dbReference>
<evidence type="ECO:0000256" key="9">
    <source>
        <dbReference type="SAM" id="Phobius"/>
    </source>
</evidence>
<dbReference type="KEGG" id="hcq:109528134"/>
<feature type="transmembrane region" description="Helical" evidence="9">
    <location>
        <begin position="268"/>
        <end position="290"/>
    </location>
</feature>
<evidence type="ECO:0000259" key="10">
    <source>
        <dbReference type="PROSITE" id="PS50262"/>
    </source>
</evidence>
<sequence length="375" mass="39565">MESDPNGTWVDFSGGVQLLDSEDIRTAVPALLVGVCVSGAAGNLLVLLVLARDFRAGRGSEAKALLAAVAAADALLLVLCAPVRALAVYKQAWVLGRFACATADWFQHSCVVAKTLLLAVSTRAKHTPAPGATAGAAAHRGWILWAVAFAWLASMMFAIPQMLFAALRPRGGHAGVVVCVSRMPACASHFMAVFYKIYPAAAYVGPVLFTVAYYTKSLHGALNYAPSPGRQSKVTLALLCLSSTLGLLLLPEWGTFTWVRLGYRQPPAGLLLCAQALAYACGALSPLLLVTMYDDVRRGLAALCVAAACRGAKAAAAPKATEGNGAELGGPGANAVLASAEKTFPDVEHFWTGRRNTQVEEEQDPIPWEKEEKML</sequence>
<dbReference type="AlphaFoldDB" id="A0A3Q2YW35"/>
<feature type="transmembrane region" description="Helical" evidence="9">
    <location>
        <begin position="142"/>
        <end position="167"/>
    </location>
</feature>
<reference evidence="11" key="2">
    <citation type="submission" date="2025-09" db="UniProtKB">
        <authorList>
            <consortium name="Ensembl"/>
        </authorList>
    </citation>
    <scope>IDENTIFICATION</scope>
</reference>
<dbReference type="OrthoDB" id="9009799at2759"/>